<feature type="non-terminal residue" evidence="1">
    <location>
        <position position="1"/>
    </location>
</feature>
<keyword evidence="1" id="KW-0378">Hydrolase</keyword>
<evidence type="ECO:0000313" key="1">
    <source>
        <dbReference type="EMBL" id="EQD59806.1"/>
    </source>
</evidence>
<name>T1AH23_9ZZZZ</name>
<gene>
    <name evidence="1" type="ORF">B1B_08038</name>
</gene>
<reference evidence="1" key="1">
    <citation type="submission" date="2013-08" db="EMBL/GenBank/DDBJ databases">
        <authorList>
            <person name="Mendez C."/>
            <person name="Richter M."/>
            <person name="Ferrer M."/>
            <person name="Sanchez J."/>
        </authorList>
    </citation>
    <scope>NUCLEOTIDE SEQUENCE</scope>
</reference>
<accession>T1AH23</accession>
<keyword evidence="1" id="KW-0255">Endonuclease</keyword>
<dbReference type="EMBL" id="AUZY01005192">
    <property type="protein sequence ID" value="EQD59806.1"/>
    <property type="molecule type" value="Genomic_DNA"/>
</dbReference>
<organism evidence="1">
    <name type="scientific">mine drainage metagenome</name>
    <dbReference type="NCBI Taxonomy" id="410659"/>
    <lineage>
        <taxon>unclassified sequences</taxon>
        <taxon>metagenomes</taxon>
        <taxon>ecological metagenomes</taxon>
    </lineage>
</organism>
<comment type="caution">
    <text evidence="1">The sequence shown here is derived from an EMBL/GenBank/DDBJ whole genome shotgun (WGS) entry which is preliminary data.</text>
</comment>
<protein>
    <submittedName>
        <fullName evidence="1">HNH endonuclease</fullName>
    </submittedName>
</protein>
<sequence>VDGVVSYPAQVVVANATGRGTYRRAQPDAYGFTAGHYRKPGESVNPSKGHKSRRKSYFGFQTGDLVRAVVPKGKYAGVHVGRVAVRARGSFVITTRVGKVETSHKNCRLIQLGDGWSWSVQPEGFSHAA</sequence>
<keyword evidence="1" id="KW-0540">Nuclease</keyword>
<proteinExistence type="predicted"/>
<dbReference type="AlphaFoldDB" id="T1AH23"/>
<dbReference type="GO" id="GO:0004519">
    <property type="term" value="F:endonuclease activity"/>
    <property type="evidence" value="ECO:0007669"/>
    <property type="project" value="UniProtKB-KW"/>
</dbReference>
<reference evidence="1" key="2">
    <citation type="journal article" date="2014" name="ISME J.">
        <title>Microbial stratification in low pH oxic and suboxic macroscopic growths along an acid mine drainage.</title>
        <authorList>
            <person name="Mendez-Garcia C."/>
            <person name="Mesa V."/>
            <person name="Sprenger R.R."/>
            <person name="Richter M."/>
            <person name="Diez M.S."/>
            <person name="Solano J."/>
            <person name="Bargiela R."/>
            <person name="Golyshina O.V."/>
            <person name="Manteca A."/>
            <person name="Ramos J.L."/>
            <person name="Gallego J.R."/>
            <person name="Llorente I."/>
            <person name="Martins Dos Santos V.A."/>
            <person name="Jensen O.N."/>
            <person name="Pelaez A.I."/>
            <person name="Sanchez J."/>
            <person name="Ferrer M."/>
        </authorList>
    </citation>
    <scope>NUCLEOTIDE SEQUENCE</scope>
</reference>